<dbReference type="PROSITE" id="PS00409">
    <property type="entry name" value="PROKAR_NTER_METHYL"/>
    <property type="match status" value="1"/>
</dbReference>
<evidence type="ECO:0000256" key="4">
    <source>
        <dbReference type="ARBA" id="ARBA00022989"/>
    </source>
</evidence>
<dbReference type="PANTHER" id="PTHR30093:SF44">
    <property type="entry name" value="TYPE II SECRETION SYSTEM CORE PROTEIN G"/>
    <property type="match status" value="1"/>
</dbReference>
<keyword evidence="3 6" id="KW-0812">Transmembrane</keyword>
<evidence type="ECO:0000256" key="5">
    <source>
        <dbReference type="ARBA" id="ARBA00023136"/>
    </source>
</evidence>
<keyword evidence="2" id="KW-0488">Methylation</keyword>
<dbReference type="Gene3D" id="3.30.700.10">
    <property type="entry name" value="Glycoprotein, Type 4 Pilin"/>
    <property type="match status" value="1"/>
</dbReference>
<organism evidence="7 8">
    <name type="scientific">Candidatus Portnoybacteria bacterium CG10_big_fil_rev_8_21_14_0_10_38_18</name>
    <dbReference type="NCBI Taxonomy" id="1974813"/>
    <lineage>
        <taxon>Bacteria</taxon>
        <taxon>Candidatus Portnoyibacteriota</taxon>
    </lineage>
</organism>
<evidence type="ECO:0000313" key="7">
    <source>
        <dbReference type="EMBL" id="PJE57585.1"/>
    </source>
</evidence>
<comment type="subcellular location">
    <subcellularLocation>
        <location evidence="1">Membrane</location>
        <topology evidence="1">Single-pass membrane protein</topology>
    </subcellularLocation>
</comment>
<comment type="caution">
    <text evidence="7">The sequence shown here is derived from an EMBL/GenBank/DDBJ whole genome shotgun (WGS) entry which is preliminary data.</text>
</comment>
<dbReference type="Proteomes" id="UP000231648">
    <property type="component" value="Unassembled WGS sequence"/>
</dbReference>
<dbReference type="InterPro" id="IPR045584">
    <property type="entry name" value="Pilin-like"/>
</dbReference>
<sequence length="173" mass="18916">MKNRGFTLIELLVVISIIGLLASMILVSLNKVRTKARDTKRLADMRILITALEMYYDNNNGYPSPSSDACCNGWDQGPCGTDSSFISALVTGGYMSVVPVDPLGGSGTGCYGYNYYRYGAGSYGCDAGRGAYYVLGVRDMETSGRPHPDSPGWQCPTRNWQTEFDWVTGGFER</sequence>
<reference evidence="8" key="1">
    <citation type="submission" date="2017-09" db="EMBL/GenBank/DDBJ databases">
        <title>Depth-based differentiation of microbial function through sediment-hosted aquifers and enrichment of novel symbionts in the deep terrestrial subsurface.</title>
        <authorList>
            <person name="Probst A.J."/>
            <person name="Ladd B."/>
            <person name="Jarett J.K."/>
            <person name="Geller-Mcgrath D.E."/>
            <person name="Sieber C.M.K."/>
            <person name="Emerson J.B."/>
            <person name="Anantharaman K."/>
            <person name="Thomas B.C."/>
            <person name="Malmstrom R."/>
            <person name="Stieglmeier M."/>
            <person name="Klingl A."/>
            <person name="Woyke T."/>
            <person name="Ryan C.M."/>
            <person name="Banfield J.F."/>
        </authorList>
    </citation>
    <scope>NUCLEOTIDE SEQUENCE [LARGE SCALE GENOMIC DNA]</scope>
</reference>
<evidence type="ECO:0000256" key="3">
    <source>
        <dbReference type="ARBA" id="ARBA00022692"/>
    </source>
</evidence>
<name>A0A2M8KCF5_9BACT</name>
<evidence type="ECO:0000256" key="6">
    <source>
        <dbReference type="SAM" id="Phobius"/>
    </source>
</evidence>
<evidence type="ECO:0000313" key="8">
    <source>
        <dbReference type="Proteomes" id="UP000231648"/>
    </source>
</evidence>
<feature type="transmembrane region" description="Helical" evidence="6">
    <location>
        <begin position="6"/>
        <end position="27"/>
    </location>
</feature>
<accession>A0A2M8KCF5</accession>
<dbReference type="PRINTS" id="PR00813">
    <property type="entry name" value="BCTERIALGSPG"/>
</dbReference>
<dbReference type="NCBIfam" id="TIGR02532">
    <property type="entry name" value="IV_pilin_GFxxxE"/>
    <property type="match status" value="1"/>
</dbReference>
<keyword evidence="4 6" id="KW-1133">Transmembrane helix</keyword>
<dbReference type="InterPro" id="IPR012902">
    <property type="entry name" value="N_methyl_site"/>
</dbReference>
<dbReference type="Pfam" id="PF07963">
    <property type="entry name" value="N_methyl"/>
    <property type="match status" value="1"/>
</dbReference>
<dbReference type="GO" id="GO:0016020">
    <property type="term" value="C:membrane"/>
    <property type="evidence" value="ECO:0007669"/>
    <property type="project" value="UniProtKB-SubCell"/>
</dbReference>
<proteinExistence type="predicted"/>
<protein>
    <recommendedName>
        <fullName evidence="9">Type II secretion system protein GspG C-terminal domain-containing protein</fullName>
    </recommendedName>
</protein>
<dbReference type="SUPFAM" id="SSF54523">
    <property type="entry name" value="Pili subunits"/>
    <property type="match status" value="1"/>
</dbReference>
<dbReference type="GO" id="GO:0015627">
    <property type="term" value="C:type II protein secretion system complex"/>
    <property type="evidence" value="ECO:0007669"/>
    <property type="project" value="InterPro"/>
</dbReference>
<dbReference type="GO" id="GO:0015628">
    <property type="term" value="P:protein secretion by the type II secretion system"/>
    <property type="evidence" value="ECO:0007669"/>
    <property type="project" value="InterPro"/>
</dbReference>
<gene>
    <name evidence="7" type="ORF">COU82_01025</name>
</gene>
<evidence type="ECO:0000256" key="2">
    <source>
        <dbReference type="ARBA" id="ARBA00022481"/>
    </source>
</evidence>
<dbReference type="EMBL" id="PFDX01000012">
    <property type="protein sequence ID" value="PJE57585.1"/>
    <property type="molecule type" value="Genomic_DNA"/>
</dbReference>
<evidence type="ECO:0000256" key="1">
    <source>
        <dbReference type="ARBA" id="ARBA00004167"/>
    </source>
</evidence>
<dbReference type="PANTHER" id="PTHR30093">
    <property type="entry name" value="GENERAL SECRETION PATHWAY PROTEIN G"/>
    <property type="match status" value="1"/>
</dbReference>
<keyword evidence="5 6" id="KW-0472">Membrane</keyword>
<dbReference type="InterPro" id="IPR000983">
    <property type="entry name" value="Bac_GSPG_pilin"/>
</dbReference>
<dbReference type="AlphaFoldDB" id="A0A2M8KCF5"/>
<evidence type="ECO:0008006" key="9">
    <source>
        <dbReference type="Google" id="ProtNLM"/>
    </source>
</evidence>